<comment type="pathway">
    <text evidence="2 15">Porphyrin-containing compound metabolism; protoporphyrin-IX biosynthesis; protoporphyrinogen-IX from coproporphyrinogen-III (AdoMet route): step 1/1.</text>
</comment>
<feature type="binding site" evidence="16">
    <location>
        <begin position="111"/>
        <end position="112"/>
    </location>
    <ligand>
        <name>S-adenosyl-L-methionine</name>
        <dbReference type="ChEBI" id="CHEBI:59789"/>
        <label>2</label>
    </ligand>
</feature>
<keyword evidence="12 15" id="KW-0627">Porphyrin biosynthesis</keyword>
<dbReference type="Gene3D" id="1.10.10.920">
    <property type="match status" value="1"/>
</dbReference>
<feature type="domain" description="Radical SAM core" evidence="18">
    <location>
        <begin position="45"/>
        <end position="277"/>
    </location>
</feature>
<evidence type="ECO:0000256" key="1">
    <source>
        <dbReference type="ARBA" id="ARBA00004496"/>
    </source>
</evidence>
<protein>
    <recommendedName>
        <fullName evidence="15">Coproporphyrinogen-III oxidase</fullName>
        <ecNumber evidence="15">1.3.98.3</ecNumber>
    </recommendedName>
</protein>
<evidence type="ECO:0000256" key="12">
    <source>
        <dbReference type="ARBA" id="ARBA00023244"/>
    </source>
</evidence>
<comment type="subunit">
    <text evidence="4">Monomer.</text>
</comment>
<evidence type="ECO:0000313" key="19">
    <source>
        <dbReference type="EMBL" id="MCM2678291.1"/>
    </source>
</evidence>
<dbReference type="RefSeq" id="WP_251260248.1">
    <property type="nucleotide sequence ID" value="NZ_JAMQGP010000001.1"/>
</dbReference>
<evidence type="ECO:0000256" key="9">
    <source>
        <dbReference type="ARBA" id="ARBA00023002"/>
    </source>
</evidence>
<dbReference type="SMART" id="SM00729">
    <property type="entry name" value="Elp3"/>
    <property type="match status" value="1"/>
</dbReference>
<evidence type="ECO:0000256" key="8">
    <source>
        <dbReference type="ARBA" id="ARBA00022723"/>
    </source>
</evidence>
<dbReference type="PANTHER" id="PTHR13932">
    <property type="entry name" value="COPROPORPHYRINIGEN III OXIDASE"/>
    <property type="match status" value="1"/>
</dbReference>
<keyword evidence="9 15" id="KW-0560">Oxidoreductase</keyword>
<dbReference type="InterPro" id="IPR004558">
    <property type="entry name" value="Coprogen_oxidase_HemN"/>
</dbReference>
<feature type="binding site" evidence="16">
    <location>
        <position position="241"/>
    </location>
    <ligand>
        <name>S-adenosyl-L-methionine</name>
        <dbReference type="ChEBI" id="CHEBI:59789"/>
        <label>2</label>
    </ligand>
</feature>
<dbReference type="PIRSF" id="PIRSF000167">
    <property type="entry name" value="HemN"/>
    <property type="match status" value="1"/>
</dbReference>
<dbReference type="SFLD" id="SFLDS00029">
    <property type="entry name" value="Radical_SAM"/>
    <property type="match status" value="1"/>
</dbReference>
<feature type="binding site" evidence="16">
    <location>
        <position position="170"/>
    </location>
    <ligand>
        <name>S-adenosyl-L-methionine</name>
        <dbReference type="ChEBI" id="CHEBI:59789"/>
        <label>2</label>
    </ligand>
</feature>
<comment type="similarity">
    <text evidence="3 15">Belongs to the anaerobic coproporphyrinogen-III oxidase family.</text>
</comment>
<evidence type="ECO:0000256" key="6">
    <source>
        <dbReference type="ARBA" id="ARBA00022490"/>
    </source>
</evidence>
<feature type="binding site" evidence="16">
    <location>
        <position position="207"/>
    </location>
    <ligand>
        <name>S-adenosyl-L-methionine</name>
        <dbReference type="ChEBI" id="CHEBI:59789"/>
        <label>2</label>
    </ligand>
</feature>
<dbReference type="AlphaFoldDB" id="A0AA41W3S6"/>
<comment type="subcellular location">
    <subcellularLocation>
        <location evidence="1 15">Cytoplasm</location>
    </subcellularLocation>
</comment>
<evidence type="ECO:0000256" key="7">
    <source>
        <dbReference type="ARBA" id="ARBA00022691"/>
    </source>
</evidence>
<dbReference type="GO" id="GO:0004109">
    <property type="term" value="F:coproporphyrinogen oxidase activity"/>
    <property type="evidence" value="ECO:0007669"/>
    <property type="project" value="InterPro"/>
</dbReference>
<keyword evidence="6 15" id="KW-0963">Cytoplasm</keyword>
<evidence type="ECO:0000256" key="11">
    <source>
        <dbReference type="ARBA" id="ARBA00023014"/>
    </source>
</evidence>
<accession>A0AA41W3S6</accession>
<comment type="catalytic activity">
    <reaction evidence="14 15">
        <text>coproporphyrinogen III + 2 S-adenosyl-L-methionine = protoporphyrinogen IX + 2 5'-deoxyadenosine + 2 L-methionine + 2 CO2</text>
        <dbReference type="Rhea" id="RHEA:15425"/>
        <dbReference type="ChEBI" id="CHEBI:16526"/>
        <dbReference type="ChEBI" id="CHEBI:17319"/>
        <dbReference type="ChEBI" id="CHEBI:57307"/>
        <dbReference type="ChEBI" id="CHEBI:57309"/>
        <dbReference type="ChEBI" id="CHEBI:57844"/>
        <dbReference type="ChEBI" id="CHEBI:59789"/>
        <dbReference type="EC" id="1.3.98.3"/>
    </reaction>
</comment>
<feature type="binding site" evidence="17">
    <location>
        <position position="60"/>
    </location>
    <ligand>
        <name>[4Fe-4S] cluster</name>
        <dbReference type="ChEBI" id="CHEBI:49883"/>
        <note>4Fe-4S-S-AdoMet</note>
    </ligand>
</feature>
<feature type="binding site" evidence="16">
    <location>
        <position position="54"/>
    </location>
    <ligand>
        <name>S-adenosyl-L-methionine</name>
        <dbReference type="ChEBI" id="CHEBI:59789"/>
        <label>1</label>
    </ligand>
</feature>
<evidence type="ECO:0000256" key="13">
    <source>
        <dbReference type="ARBA" id="ARBA00024295"/>
    </source>
</evidence>
<feature type="binding site" evidence="16">
    <location>
        <position position="110"/>
    </location>
    <ligand>
        <name>S-adenosyl-L-methionine</name>
        <dbReference type="ChEBI" id="CHEBI:59789"/>
        <label>1</label>
    </ligand>
</feature>
<keyword evidence="8 15" id="KW-0479">Metal-binding</keyword>
<dbReference type="SFLD" id="SFLDG01065">
    <property type="entry name" value="anaerobic_coproporphyrinogen-I"/>
    <property type="match status" value="1"/>
</dbReference>
<keyword evidence="5 15" id="KW-0004">4Fe-4S</keyword>
<feature type="binding site" evidence="16">
    <location>
        <position position="182"/>
    </location>
    <ligand>
        <name>S-adenosyl-L-methionine</name>
        <dbReference type="ChEBI" id="CHEBI:59789"/>
        <label>2</label>
    </ligand>
</feature>
<dbReference type="InterPro" id="IPR023404">
    <property type="entry name" value="rSAM_horseshoe"/>
</dbReference>
<dbReference type="Gene3D" id="3.80.30.20">
    <property type="entry name" value="tm_1862 like domain"/>
    <property type="match status" value="1"/>
</dbReference>
<feature type="binding site" evidence="16">
    <location>
        <position position="327"/>
    </location>
    <ligand>
        <name>S-adenosyl-L-methionine</name>
        <dbReference type="ChEBI" id="CHEBI:59789"/>
        <label>1</label>
    </ligand>
</feature>
<keyword evidence="7 15" id="KW-0949">S-adenosyl-L-methionine</keyword>
<dbReference type="PANTHER" id="PTHR13932:SF6">
    <property type="entry name" value="OXYGEN-INDEPENDENT COPROPORPHYRINOGEN III OXIDASE"/>
    <property type="match status" value="1"/>
</dbReference>
<evidence type="ECO:0000256" key="16">
    <source>
        <dbReference type="PIRSR" id="PIRSR000167-1"/>
    </source>
</evidence>
<dbReference type="SUPFAM" id="SSF102114">
    <property type="entry name" value="Radical SAM enzymes"/>
    <property type="match status" value="1"/>
</dbReference>
<dbReference type="InterPro" id="IPR006638">
    <property type="entry name" value="Elp3/MiaA/NifB-like_rSAM"/>
</dbReference>
<dbReference type="GO" id="GO:0051989">
    <property type="term" value="F:coproporphyrinogen dehydrogenase activity"/>
    <property type="evidence" value="ECO:0007669"/>
    <property type="project" value="UniProtKB-EC"/>
</dbReference>
<reference evidence="19 20" key="1">
    <citation type="journal article" date="2013" name="Antonie Van Leeuwenhoek">
        <title>Echinimonas agarilytica gen. nov., sp. nov., a new gammaproteobacterium isolated from the sea urchin Strongylocentrotus intermedius.</title>
        <authorList>
            <person name="Nedashkovskaya O.I."/>
            <person name="Stenkova A.M."/>
            <person name="Zhukova N.V."/>
            <person name="Van Trappen S."/>
            <person name="Lee J.S."/>
            <person name="Kim S.B."/>
        </authorList>
    </citation>
    <scope>NUCLEOTIDE SEQUENCE [LARGE SCALE GENOMIC DNA]</scope>
    <source>
        <strain evidence="19 20">KMM 6351</strain>
    </source>
</reference>
<gene>
    <name evidence="19" type="primary">hemN</name>
    <name evidence="19" type="ORF">NAF29_01230</name>
</gene>
<dbReference type="NCBIfam" id="TIGR00538">
    <property type="entry name" value="hemN"/>
    <property type="match status" value="1"/>
</dbReference>
<evidence type="ECO:0000256" key="3">
    <source>
        <dbReference type="ARBA" id="ARBA00005493"/>
    </source>
</evidence>
<dbReference type="PROSITE" id="PS51918">
    <property type="entry name" value="RADICAL_SAM"/>
    <property type="match status" value="1"/>
</dbReference>
<evidence type="ECO:0000256" key="17">
    <source>
        <dbReference type="PIRSR" id="PIRSR000167-2"/>
    </source>
</evidence>
<comment type="function">
    <text evidence="13">Involved in the heme biosynthesis. Catalyzes the anaerobic oxidative decarboxylation of propionate groups of rings A and B of coproporphyrinogen III to yield the vinyl groups in protoporphyrinogen IX.</text>
</comment>
<dbReference type="Pfam" id="PF04055">
    <property type="entry name" value="Radical_SAM"/>
    <property type="match status" value="1"/>
</dbReference>
<evidence type="ECO:0000256" key="4">
    <source>
        <dbReference type="ARBA" id="ARBA00011245"/>
    </source>
</evidence>
<evidence type="ECO:0000256" key="15">
    <source>
        <dbReference type="PIRNR" id="PIRNR000167"/>
    </source>
</evidence>
<evidence type="ECO:0000256" key="2">
    <source>
        <dbReference type="ARBA" id="ARBA00004785"/>
    </source>
</evidence>
<comment type="cofactor">
    <cofactor evidence="15 17">
        <name>[4Fe-4S] cluster</name>
        <dbReference type="ChEBI" id="CHEBI:49883"/>
    </cofactor>
    <text evidence="15 17">Binds 1 [4Fe-4S] cluster. The cluster is coordinated with 3 cysteines and an exchangeable S-adenosyl-L-methionine.</text>
</comment>
<dbReference type="InterPro" id="IPR058240">
    <property type="entry name" value="rSAM_sf"/>
</dbReference>
<feature type="binding site" evidence="16">
    <location>
        <begin position="66"/>
        <end position="68"/>
    </location>
    <ligand>
        <name>S-adenosyl-L-methionine</name>
        <dbReference type="ChEBI" id="CHEBI:59789"/>
        <label>2</label>
    </ligand>
</feature>
<dbReference type="SFLD" id="SFLDF00277">
    <property type="entry name" value="oxygen-independent_coproporphy"/>
    <property type="match status" value="1"/>
</dbReference>
<dbReference type="GO" id="GO:0005737">
    <property type="term" value="C:cytoplasm"/>
    <property type="evidence" value="ECO:0007669"/>
    <property type="project" value="UniProtKB-SubCell"/>
</dbReference>
<dbReference type="InterPro" id="IPR007197">
    <property type="entry name" value="rSAM"/>
</dbReference>
<feature type="binding site" evidence="17">
    <location>
        <position position="64"/>
    </location>
    <ligand>
        <name>[4Fe-4S] cluster</name>
        <dbReference type="ChEBI" id="CHEBI:49883"/>
        <note>4Fe-4S-S-AdoMet</note>
    </ligand>
</feature>
<evidence type="ECO:0000259" key="18">
    <source>
        <dbReference type="PROSITE" id="PS51918"/>
    </source>
</evidence>
<organism evidence="19 20">
    <name type="scientific">Echinimonas agarilytica</name>
    <dbReference type="NCBI Taxonomy" id="1215918"/>
    <lineage>
        <taxon>Bacteria</taxon>
        <taxon>Pseudomonadati</taxon>
        <taxon>Pseudomonadota</taxon>
        <taxon>Gammaproteobacteria</taxon>
        <taxon>Alteromonadales</taxon>
        <taxon>Echinimonadaceae</taxon>
        <taxon>Echinimonas</taxon>
    </lineage>
</organism>
<dbReference type="GO" id="GO:0051539">
    <property type="term" value="F:4 iron, 4 sulfur cluster binding"/>
    <property type="evidence" value="ECO:0007669"/>
    <property type="project" value="UniProtKB-KW"/>
</dbReference>
<name>A0AA41W3S6_9GAMM</name>
<evidence type="ECO:0000256" key="10">
    <source>
        <dbReference type="ARBA" id="ARBA00023004"/>
    </source>
</evidence>
<dbReference type="GO" id="GO:0006782">
    <property type="term" value="P:protoporphyrinogen IX biosynthetic process"/>
    <property type="evidence" value="ECO:0007669"/>
    <property type="project" value="TreeGrafter"/>
</dbReference>
<sequence length="454" mass="51220">MIAQQLRAELLHKYNSSGPRYTSYPTALSFHSEVTRAQVIDAWHHSDKPELSLYVHLPFCHTLCYYCGCNKVVTRHPEKIDAYLDVLLQEIELLPAEFSDKPVTQIHWGGGTPSYLSAPQCARLMAALRSRFNVSDDAQISIEVDPREVTLTYVDALAELGFNRMSIGVQDFSEPVQIAVNRVQSEALVSQIMIAARAAGFRSINLDLIYGLPHQTVKSFSHTLDQVIALKPDRLSIFNYAHLPTRFAAQRKIKTEDLPSADEKLQLLQLAIDKLTDAGLDFIGMDHFAKPDDELSKAQREGKLHRNFQGYTTHQNCDLLGLGVSSISQIGNCFAQNLRDLKPYYQAVKETGSGHEKGYILSQDDAIRQRVISDLICNMTLNKRTIEYVFDIEFDRYFANALSQLEPMVGDQLVALFDDEIRVLPAGKLLIRNICMCFDAYLQKAPSNRFSKVI</sequence>
<keyword evidence="11 15" id="KW-0411">Iron-sulfur</keyword>
<dbReference type="FunFam" id="3.80.30.20:FF:000012">
    <property type="entry name" value="Coproporphyrinogen-III oxidase"/>
    <property type="match status" value="1"/>
</dbReference>
<keyword evidence="20" id="KW-1185">Reference proteome</keyword>
<keyword evidence="10 15" id="KW-0408">Iron</keyword>
<feature type="binding site" evidence="17">
    <location>
        <position position="67"/>
    </location>
    <ligand>
        <name>[4Fe-4S] cluster</name>
        <dbReference type="ChEBI" id="CHEBI:49883"/>
        <note>4Fe-4S-S-AdoMet</note>
    </ligand>
</feature>
<dbReference type="Proteomes" id="UP001165393">
    <property type="component" value="Unassembled WGS sequence"/>
</dbReference>
<dbReference type="EC" id="1.3.98.3" evidence="15"/>
<proteinExistence type="inferred from homology"/>
<dbReference type="InterPro" id="IPR034505">
    <property type="entry name" value="Coproporphyrinogen-III_oxidase"/>
</dbReference>
<evidence type="ECO:0000313" key="20">
    <source>
        <dbReference type="Proteomes" id="UP001165393"/>
    </source>
</evidence>
<dbReference type="GO" id="GO:0046872">
    <property type="term" value="F:metal ion binding"/>
    <property type="evidence" value="ECO:0007669"/>
    <property type="project" value="UniProtKB-KW"/>
</dbReference>
<dbReference type="EMBL" id="JAMQGP010000001">
    <property type="protein sequence ID" value="MCM2678291.1"/>
    <property type="molecule type" value="Genomic_DNA"/>
</dbReference>
<evidence type="ECO:0000256" key="14">
    <source>
        <dbReference type="ARBA" id="ARBA00048321"/>
    </source>
</evidence>
<dbReference type="CDD" id="cd01335">
    <property type="entry name" value="Radical_SAM"/>
    <property type="match status" value="1"/>
</dbReference>
<dbReference type="FunFam" id="1.10.10.920:FF:000001">
    <property type="entry name" value="Coproporphyrinogen-III oxidase"/>
    <property type="match status" value="1"/>
</dbReference>
<feature type="binding site" evidence="16">
    <location>
        <position position="143"/>
    </location>
    <ligand>
        <name>S-adenosyl-L-methionine</name>
        <dbReference type="ChEBI" id="CHEBI:59789"/>
        <label>1</label>
    </ligand>
</feature>
<evidence type="ECO:0000256" key="5">
    <source>
        <dbReference type="ARBA" id="ARBA00022485"/>
    </source>
</evidence>
<comment type="caution">
    <text evidence="19">The sequence shown here is derived from an EMBL/GenBank/DDBJ whole genome shotgun (WGS) entry which is preliminary data.</text>
</comment>